<dbReference type="Proteomes" id="UP001220670">
    <property type="component" value="Unassembled WGS sequence"/>
</dbReference>
<dbReference type="GO" id="GO:0009252">
    <property type="term" value="P:peptidoglycan biosynthetic process"/>
    <property type="evidence" value="ECO:0007669"/>
    <property type="project" value="UniProtKB-KW"/>
</dbReference>
<reference evidence="12" key="1">
    <citation type="submission" date="2023-01" db="EMBL/GenBank/DDBJ databases">
        <title>Genome analysis of 13 Lactobacillus isolated from gut of wild boar.</title>
        <authorList>
            <person name="Papp P."/>
            <person name="Libisch B."/>
            <person name="Nagy T."/>
            <person name="Olasz F."/>
        </authorList>
    </citation>
    <scope>NUCLEOTIDE SEQUENCE</scope>
    <source>
        <strain evidence="12">F146</strain>
    </source>
</reference>
<dbReference type="Pfam" id="PF00768">
    <property type="entry name" value="Peptidase_S11"/>
    <property type="match status" value="1"/>
</dbReference>
<dbReference type="InterPro" id="IPR012338">
    <property type="entry name" value="Beta-lactam/transpept-like"/>
</dbReference>
<feature type="active site" description="Acyl-ester intermediate" evidence="7">
    <location>
        <position position="62"/>
    </location>
</feature>
<keyword evidence="5" id="KW-0573">Peptidoglycan synthesis</keyword>
<comment type="similarity">
    <text evidence="1 9">Belongs to the peptidase S11 family.</text>
</comment>
<dbReference type="EMBL" id="JAQONE010000011">
    <property type="protein sequence ID" value="MDC2829371.1"/>
    <property type="molecule type" value="Genomic_DNA"/>
</dbReference>
<dbReference type="Gene3D" id="3.40.710.10">
    <property type="entry name" value="DD-peptidase/beta-lactamase superfamily"/>
    <property type="match status" value="1"/>
</dbReference>
<organism evidence="12 13">
    <name type="scientific">Limosilactobacillus mucosae</name>
    <name type="common">Lactobacillus mucosae</name>
    <dbReference type="NCBI Taxonomy" id="97478"/>
    <lineage>
        <taxon>Bacteria</taxon>
        <taxon>Bacillati</taxon>
        <taxon>Bacillota</taxon>
        <taxon>Bacilli</taxon>
        <taxon>Lactobacillales</taxon>
        <taxon>Lactobacillaceae</taxon>
        <taxon>Limosilactobacillus</taxon>
    </lineage>
</organism>
<dbReference type="SUPFAM" id="SSF56601">
    <property type="entry name" value="beta-lactamase/transpeptidase-like"/>
    <property type="match status" value="1"/>
</dbReference>
<keyword evidence="6" id="KW-0961">Cell wall biogenesis/degradation</keyword>
<dbReference type="InterPro" id="IPR018044">
    <property type="entry name" value="Peptidase_S11"/>
</dbReference>
<evidence type="ECO:0000256" key="1">
    <source>
        <dbReference type="ARBA" id="ARBA00007164"/>
    </source>
</evidence>
<dbReference type="GO" id="GO:0008360">
    <property type="term" value="P:regulation of cell shape"/>
    <property type="evidence" value="ECO:0007669"/>
    <property type="project" value="UniProtKB-KW"/>
</dbReference>
<dbReference type="PANTHER" id="PTHR21581:SF11">
    <property type="entry name" value="D-ALANYL-D-ALANINE CARBOXYPEPTIDASE DACA"/>
    <property type="match status" value="1"/>
</dbReference>
<feature type="active site" evidence="7">
    <location>
        <position position="126"/>
    </location>
</feature>
<evidence type="ECO:0000256" key="8">
    <source>
        <dbReference type="PIRSR" id="PIRSR618044-2"/>
    </source>
</evidence>
<comment type="caution">
    <text evidence="12">The sequence shown here is derived from an EMBL/GenBank/DDBJ whole genome shotgun (WGS) entry which is preliminary data.</text>
</comment>
<feature type="active site" description="Proton acceptor" evidence="7">
    <location>
        <position position="65"/>
    </location>
</feature>
<accession>A0AAJ1HU26</accession>
<gene>
    <name evidence="12" type="ORF">PO250_03420</name>
</gene>
<keyword evidence="12" id="KW-0121">Carboxypeptidase</keyword>
<evidence type="ECO:0000256" key="10">
    <source>
        <dbReference type="SAM" id="SignalP"/>
    </source>
</evidence>
<evidence type="ECO:0000256" key="3">
    <source>
        <dbReference type="ARBA" id="ARBA00022801"/>
    </source>
</evidence>
<dbReference type="RefSeq" id="WP_272208578.1">
    <property type="nucleotide sequence ID" value="NZ_JAQOMV010000021.1"/>
</dbReference>
<evidence type="ECO:0000256" key="2">
    <source>
        <dbReference type="ARBA" id="ARBA00022729"/>
    </source>
</evidence>
<evidence type="ECO:0000256" key="5">
    <source>
        <dbReference type="ARBA" id="ARBA00022984"/>
    </source>
</evidence>
<name>A0AAJ1HU26_LIMMU</name>
<evidence type="ECO:0000313" key="12">
    <source>
        <dbReference type="EMBL" id="MDC2829371.1"/>
    </source>
</evidence>
<dbReference type="GO" id="GO:0009002">
    <property type="term" value="F:serine-type D-Ala-D-Ala carboxypeptidase activity"/>
    <property type="evidence" value="ECO:0007669"/>
    <property type="project" value="InterPro"/>
</dbReference>
<dbReference type="AlphaFoldDB" id="A0AAJ1HU26"/>
<feature type="binding site" evidence="8">
    <location>
        <position position="248"/>
    </location>
    <ligand>
        <name>substrate</name>
    </ligand>
</feature>
<feature type="signal peptide" evidence="10">
    <location>
        <begin position="1"/>
        <end position="24"/>
    </location>
</feature>
<dbReference type="GO" id="GO:0006508">
    <property type="term" value="P:proteolysis"/>
    <property type="evidence" value="ECO:0007669"/>
    <property type="project" value="InterPro"/>
</dbReference>
<dbReference type="InterPro" id="IPR001967">
    <property type="entry name" value="Peptidase_S11_N"/>
</dbReference>
<evidence type="ECO:0000256" key="7">
    <source>
        <dbReference type="PIRSR" id="PIRSR618044-1"/>
    </source>
</evidence>
<evidence type="ECO:0000256" key="6">
    <source>
        <dbReference type="ARBA" id="ARBA00023316"/>
    </source>
</evidence>
<feature type="domain" description="Peptidase S11 D-alanyl-D-alanine carboxypeptidase A N-terminal" evidence="11">
    <location>
        <begin position="30"/>
        <end position="278"/>
    </location>
</feature>
<sequence length="404" mass="44129">MKKIVTVFLTCWLTLLSWLPIAHAETFLNVNQLDASAALAIDAKTGQILYSQNINQKLPIASISKLLTVMVIEDEINNHQLSWNTKIKIDQKAAAIANDSEYSNVSLTQGQSYTVSDLVKAALIKSADGATVALAGALGDSTAQFNQKLQKKARQIGIKDATIVNSVGLTNSQLKDLAVKNIDDNAENMMSAKDVGKMAAYLVNHYPDLLKIAGQTSFEMDGQSYTNINKMLTESKYQTNGVTIDGLKTGTSDAAGACLVSTATFQNRHIVTVVLHANGDSTDARFTATQKLYQLIVNSSLTPQKVALPKSFYQRTVVKFLFFKHQITLRPRSITIWENANDAAKTSSLTIYDHLLAKTNQNGQLKAPIKKGQSLGYSYVKVKGVQFLNSHGLKLHLFSQTAVQ</sequence>
<evidence type="ECO:0000259" key="11">
    <source>
        <dbReference type="Pfam" id="PF00768"/>
    </source>
</evidence>
<proteinExistence type="inferred from homology"/>
<keyword evidence="4" id="KW-0133">Cell shape</keyword>
<keyword evidence="2 10" id="KW-0732">Signal</keyword>
<evidence type="ECO:0000256" key="4">
    <source>
        <dbReference type="ARBA" id="ARBA00022960"/>
    </source>
</evidence>
<dbReference type="PANTHER" id="PTHR21581">
    <property type="entry name" value="D-ALANYL-D-ALANINE CARBOXYPEPTIDASE"/>
    <property type="match status" value="1"/>
</dbReference>
<dbReference type="GO" id="GO:0071555">
    <property type="term" value="P:cell wall organization"/>
    <property type="evidence" value="ECO:0007669"/>
    <property type="project" value="UniProtKB-KW"/>
</dbReference>
<protein>
    <submittedName>
        <fullName evidence="12">D-alanyl-D-alanine carboxypeptidase</fullName>
    </submittedName>
</protein>
<evidence type="ECO:0000256" key="9">
    <source>
        <dbReference type="RuleBase" id="RU004016"/>
    </source>
</evidence>
<keyword evidence="12" id="KW-0645">Protease</keyword>
<dbReference type="PRINTS" id="PR00725">
    <property type="entry name" value="DADACBPTASE1"/>
</dbReference>
<feature type="chain" id="PRO_5042489417" evidence="10">
    <location>
        <begin position="25"/>
        <end position="404"/>
    </location>
</feature>
<evidence type="ECO:0000313" key="13">
    <source>
        <dbReference type="Proteomes" id="UP001220670"/>
    </source>
</evidence>
<keyword evidence="3" id="KW-0378">Hydrolase</keyword>